<organism evidence="1">
    <name type="scientific">Fusarium oxysporum Fo47</name>
    <dbReference type="NCBI Taxonomy" id="660027"/>
    <lineage>
        <taxon>Eukaryota</taxon>
        <taxon>Fungi</taxon>
        <taxon>Dikarya</taxon>
        <taxon>Ascomycota</taxon>
        <taxon>Pezizomycotina</taxon>
        <taxon>Sordariomycetes</taxon>
        <taxon>Hypocreomycetidae</taxon>
        <taxon>Hypocreales</taxon>
        <taxon>Nectriaceae</taxon>
        <taxon>Fusarium</taxon>
        <taxon>Fusarium oxysporum species complex</taxon>
    </lineage>
</organism>
<dbReference type="Proteomes" id="UP000030766">
    <property type="component" value="Unassembled WGS sequence"/>
</dbReference>
<accession>W9JBP9</accession>
<dbReference type="EMBL" id="JH717912">
    <property type="protein sequence ID" value="EWZ29482.1"/>
    <property type="molecule type" value="Genomic_DNA"/>
</dbReference>
<proteinExistence type="predicted"/>
<name>W9JBP9_FUSOX</name>
<evidence type="ECO:0000313" key="1">
    <source>
        <dbReference type="EMBL" id="EWZ29482.1"/>
    </source>
</evidence>
<gene>
    <name evidence="1" type="ORF">FOZG_16855</name>
</gene>
<dbReference type="VEuPathDB" id="FungiDB:FOZG_16855"/>
<protein>
    <submittedName>
        <fullName evidence="1">Uncharacterized protein</fullName>
    </submittedName>
</protein>
<reference evidence="1" key="2">
    <citation type="submission" date="2012-06" db="EMBL/GenBank/DDBJ databases">
        <title>Annotation of the Genome Sequence of Fusarium oxysporum Fo47.</title>
        <authorList>
            <consortium name="The Broad Institute Genomics Platform"/>
            <person name="Ma L.-J."/>
            <person name="Corby-Kistler H."/>
            <person name="Broz K."/>
            <person name="Gale L.R."/>
            <person name="Jonkers W."/>
            <person name="O'Donnell K."/>
            <person name="Ploetz R."/>
            <person name="Steinberg C."/>
            <person name="Schwartz D.C."/>
            <person name="VanEtten H."/>
            <person name="Zhou S."/>
            <person name="Young S.K."/>
            <person name="Zeng Q."/>
            <person name="Gargeya S."/>
            <person name="Fitzgerald M."/>
            <person name="Abouelleil A."/>
            <person name="Alvarado L."/>
            <person name="Chapman S.B."/>
            <person name="Gainer-Dewar J."/>
            <person name="Goldberg J."/>
            <person name="Griggs A."/>
            <person name="Gujja S."/>
            <person name="Hansen M."/>
            <person name="Howarth C."/>
            <person name="Imamovic A."/>
            <person name="Ireland A."/>
            <person name="Larimer J."/>
            <person name="McCowan C."/>
            <person name="Murphy C."/>
            <person name="Pearson M."/>
            <person name="Poon T.W."/>
            <person name="Priest M."/>
            <person name="Roberts A."/>
            <person name="Saif S."/>
            <person name="Shea T."/>
            <person name="Sykes S."/>
            <person name="Wortman J."/>
            <person name="Nusbaum C."/>
            <person name="Birren B."/>
        </authorList>
    </citation>
    <scope>NUCLEOTIDE SEQUENCE</scope>
    <source>
        <strain evidence="1">Fo47</strain>
    </source>
</reference>
<sequence length="104" mass="11857">MKRQVRLVDLEDYAFASSLSHLSLLRGRRVYPNYQPGSTFIDLATAHDEETESCVLSIGGARVELYILLQNASTFPSLDNVAYYTLEEWMLYGQNKYAELSLDN</sequence>
<dbReference type="HOGENOM" id="CLU_2250321_0_0_1"/>
<reference evidence="1" key="1">
    <citation type="submission" date="2011-06" db="EMBL/GenBank/DDBJ databases">
        <title>The Genome Sequence of Fusarium oxysporum Fo47.</title>
        <authorList>
            <consortium name="The Broad Institute Genome Sequencing Platform"/>
            <person name="Ma L.-J."/>
            <person name="Gale L.R."/>
            <person name="Schwartz D.C."/>
            <person name="Zhou S."/>
            <person name="Corby-Kistler H."/>
            <person name="Young S.K."/>
            <person name="Zeng Q."/>
            <person name="Gargeya S."/>
            <person name="Fitzgerald M."/>
            <person name="Haas B."/>
            <person name="Abouelleil A."/>
            <person name="Alvarado L."/>
            <person name="Arachchi H.M."/>
            <person name="Berlin A."/>
            <person name="Brown A."/>
            <person name="Chapman S.B."/>
            <person name="Chen Z."/>
            <person name="Dunbar C."/>
            <person name="Freedman E."/>
            <person name="Gearin G."/>
            <person name="Gellesch M."/>
            <person name="Goldberg J."/>
            <person name="Griggs A."/>
            <person name="Gujja S."/>
            <person name="Heiman D."/>
            <person name="Howarth C."/>
            <person name="Larson L."/>
            <person name="Lui A."/>
            <person name="MacDonald P.J.P."/>
            <person name="Mehta T."/>
            <person name="Montmayeur A."/>
            <person name="Murphy C."/>
            <person name="Neiman D."/>
            <person name="Pearson M."/>
            <person name="Priest M."/>
            <person name="Roberts A."/>
            <person name="Saif S."/>
            <person name="Shea T."/>
            <person name="Shenoy N."/>
            <person name="Sisk P."/>
            <person name="Stolte C."/>
            <person name="Sykes S."/>
            <person name="Wortman J."/>
            <person name="Nusbaum C."/>
            <person name="Birren B."/>
        </authorList>
    </citation>
    <scope>NUCLEOTIDE SEQUENCE [LARGE SCALE GENOMIC DNA]</scope>
    <source>
        <strain evidence="1">Fo47</strain>
    </source>
</reference>
<dbReference type="AlphaFoldDB" id="W9JBP9"/>